<dbReference type="Proteomes" id="UP000193467">
    <property type="component" value="Unassembled WGS sequence"/>
</dbReference>
<dbReference type="STRING" id="106004.A0A1Y2F765"/>
<dbReference type="OrthoDB" id="2537315at2759"/>
<sequence length="415" mass="45852">MEPPQPLPLATALLRVTPNHPLIHLITSPLLARIAIIEATALRLPLLRRLGFSSAAIDVLALLAVGGAAARWRAQWRTMLGVLGVGEAILRTLGMLDLLERNEEQEDEEQERDRRAKEKQEMKHLLCFWLAYGLISLGQSLRATTPTSFVAPRPILQRLTPLLRRLRATLKPLATRYPSLPFLVPPSRPAPRRPKSFPQPRPLLAASLPRPPVPVAWLSSEVKYRLVKLFVLWTALRRDGWGASALWDWILGPIFSVKRSRKVENGLGKKKRRIKVVVEEELQTEEGSQSPRQDVFAESECSSSTTTSPTDSRHHSYSADHSFSSSANNSPYHHSTSSSAFPTPNVPFRLTSSSHPIRGGSQADYPPSTQGRMESPTPNRNAGYHVEDLLGALSKGSVGADESWGVSSGAWGPQI</sequence>
<organism evidence="3 4">
    <name type="scientific">Leucosporidium creatinivorum</name>
    <dbReference type="NCBI Taxonomy" id="106004"/>
    <lineage>
        <taxon>Eukaryota</taxon>
        <taxon>Fungi</taxon>
        <taxon>Dikarya</taxon>
        <taxon>Basidiomycota</taxon>
        <taxon>Pucciniomycotina</taxon>
        <taxon>Microbotryomycetes</taxon>
        <taxon>Leucosporidiales</taxon>
        <taxon>Leucosporidium</taxon>
    </lineage>
</organism>
<proteinExistence type="predicted"/>
<accession>A0A1Y2F765</accession>
<dbReference type="EMBL" id="MCGR01000026">
    <property type="protein sequence ID" value="ORY79721.1"/>
    <property type="molecule type" value="Genomic_DNA"/>
</dbReference>
<evidence type="ECO:0000256" key="1">
    <source>
        <dbReference type="SAM" id="MobiDB-lite"/>
    </source>
</evidence>
<dbReference type="InParanoid" id="A0A1Y2F765"/>
<dbReference type="AlphaFoldDB" id="A0A1Y2F765"/>
<keyword evidence="2" id="KW-0812">Transmembrane</keyword>
<evidence type="ECO:0000313" key="3">
    <source>
        <dbReference type="EMBL" id="ORY79721.1"/>
    </source>
</evidence>
<feature type="compositionally biased region" description="Low complexity" evidence="1">
    <location>
        <begin position="299"/>
        <end position="310"/>
    </location>
</feature>
<feature type="transmembrane region" description="Helical" evidence="2">
    <location>
        <begin position="50"/>
        <end position="70"/>
    </location>
</feature>
<feature type="region of interest" description="Disordered" evidence="1">
    <location>
        <begin position="281"/>
        <end position="383"/>
    </location>
</feature>
<feature type="compositionally biased region" description="Low complexity" evidence="1">
    <location>
        <begin position="319"/>
        <end position="333"/>
    </location>
</feature>
<evidence type="ECO:0000313" key="4">
    <source>
        <dbReference type="Proteomes" id="UP000193467"/>
    </source>
</evidence>
<evidence type="ECO:0000256" key="2">
    <source>
        <dbReference type="SAM" id="Phobius"/>
    </source>
</evidence>
<reference evidence="3 4" key="1">
    <citation type="submission" date="2016-07" db="EMBL/GenBank/DDBJ databases">
        <title>Pervasive Adenine N6-methylation of Active Genes in Fungi.</title>
        <authorList>
            <consortium name="DOE Joint Genome Institute"/>
            <person name="Mondo S.J."/>
            <person name="Dannebaum R.O."/>
            <person name="Kuo R.C."/>
            <person name="Labutti K."/>
            <person name="Haridas S."/>
            <person name="Kuo A."/>
            <person name="Salamov A."/>
            <person name="Ahrendt S.R."/>
            <person name="Lipzen A."/>
            <person name="Sullivan W."/>
            <person name="Andreopoulos W.B."/>
            <person name="Clum A."/>
            <person name="Lindquist E."/>
            <person name="Daum C."/>
            <person name="Ramamoorthy G.K."/>
            <person name="Gryganskyi A."/>
            <person name="Culley D."/>
            <person name="Magnuson J.K."/>
            <person name="James T.Y."/>
            <person name="O'Malley M.A."/>
            <person name="Stajich J.E."/>
            <person name="Spatafora J.W."/>
            <person name="Visel A."/>
            <person name="Grigoriev I.V."/>
        </authorList>
    </citation>
    <scope>NUCLEOTIDE SEQUENCE [LARGE SCALE GENOMIC DNA]</scope>
    <source>
        <strain evidence="3 4">62-1032</strain>
    </source>
</reference>
<keyword evidence="2" id="KW-1133">Transmembrane helix</keyword>
<comment type="caution">
    <text evidence="3">The sequence shown here is derived from an EMBL/GenBank/DDBJ whole genome shotgun (WGS) entry which is preliminary data.</text>
</comment>
<keyword evidence="4" id="KW-1185">Reference proteome</keyword>
<feature type="compositionally biased region" description="Polar residues" evidence="1">
    <location>
        <begin position="367"/>
        <end position="380"/>
    </location>
</feature>
<keyword evidence="2" id="KW-0472">Membrane</keyword>
<gene>
    <name evidence="3" type="ORF">BCR35DRAFT_304540</name>
</gene>
<protein>
    <submittedName>
        <fullName evidence="3">Uncharacterized protein</fullName>
    </submittedName>
</protein>
<name>A0A1Y2F765_9BASI</name>